<keyword evidence="4" id="KW-1133">Transmembrane helix</keyword>
<dbReference type="AlphaFoldDB" id="A0A6N9NJZ6"/>
<keyword evidence="6" id="KW-1185">Reference proteome</keyword>
<dbReference type="EMBL" id="WWNE01000003">
    <property type="protein sequence ID" value="NBG64965.1"/>
    <property type="molecule type" value="Genomic_DNA"/>
</dbReference>
<protein>
    <submittedName>
        <fullName evidence="5">Beta-carotene hydroxylase</fullName>
    </submittedName>
</protein>
<dbReference type="PANTHER" id="PTHR31899">
    <property type="entry name" value="BETA-CAROTENE 3-HYDROXYLASE 1, CHLOROPLASTIC"/>
    <property type="match status" value="1"/>
</dbReference>
<accession>A0A6N9NJZ6</accession>
<dbReference type="RefSeq" id="WP_160631609.1">
    <property type="nucleotide sequence ID" value="NZ_WWNE01000003.1"/>
</dbReference>
<dbReference type="GO" id="GO:0016119">
    <property type="term" value="P:carotene metabolic process"/>
    <property type="evidence" value="ECO:0007669"/>
    <property type="project" value="TreeGrafter"/>
</dbReference>
<comment type="similarity">
    <text evidence="1">Belongs to the sterol desaturase family.</text>
</comment>
<feature type="transmembrane region" description="Helical" evidence="4">
    <location>
        <begin position="6"/>
        <end position="23"/>
    </location>
</feature>
<evidence type="ECO:0000256" key="4">
    <source>
        <dbReference type="SAM" id="Phobius"/>
    </source>
</evidence>
<evidence type="ECO:0000256" key="3">
    <source>
        <dbReference type="ARBA" id="ARBA00023002"/>
    </source>
</evidence>
<proteinExistence type="inferred from homology"/>
<dbReference type="GO" id="GO:0016123">
    <property type="term" value="P:xanthophyll biosynthetic process"/>
    <property type="evidence" value="ECO:0007669"/>
    <property type="project" value="TreeGrafter"/>
</dbReference>
<feature type="transmembrane region" description="Helical" evidence="4">
    <location>
        <begin position="53"/>
        <end position="72"/>
    </location>
</feature>
<name>A0A6N9NJZ6_9FLAO</name>
<sequence>METTLYIMVTLATFFFMEFMAWFSHKYIMHGFGWYLHKDHHQPHPGWFEKNDIYFIFYAVISTGLFLLWQLGIFKFGLSIGLGILLYGIAYFLVHDVFIHQRFNWLKKTDNIYFRAIRKAHKVHHKHLGKEKGECFGMLLVPMKYFKEAAKSNK</sequence>
<feature type="transmembrane region" description="Helical" evidence="4">
    <location>
        <begin position="78"/>
        <end position="99"/>
    </location>
</feature>
<keyword evidence="2" id="KW-0125">Carotenoid biosynthesis</keyword>
<keyword evidence="3" id="KW-0560">Oxidoreductase</keyword>
<gene>
    <name evidence="5" type="ORF">GQN54_02475</name>
</gene>
<reference evidence="5 6" key="1">
    <citation type="submission" date="2019-12" db="EMBL/GenBank/DDBJ databases">
        <authorList>
            <person name="Zhao J."/>
        </authorList>
    </citation>
    <scope>NUCLEOTIDE SEQUENCE [LARGE SCALE GENOMIC DNA]</scope>
    <source>
        <strain evidence="5 6">S-15</strain>
    </source>
</reference>
<dbReference type="PANTHER" id="PTHR31899:SF9">
    <property type="entry name" value="BETA-CAROTENE 3-HYDROXYLASE 1, CHLOROPLASTIC"/>
    <property type="match status" value="1"/>
</dbReference>
<keyword evidence="4" id="KW-0472">Membrane</keyword>
<evidence type="ECO:0000313" key="5">
    <source>
        <dbReference type="EMBL" id="NBG64965.1"/>
    </source>
</evidence>
<comment type="caution">
    <text evidence="5">The sequence shown here is derived from an EMBL/GenBank/DDBJ whole genome shotgun (WGS) entry which is preliminary data.</text>
</comment>
<keyword evidence="4" id="KW-0812">Transmembrane</keyword>
<dbReference type="GO" id="GO:0010291">
    <property type="term" value="F:beta-carotene 3-hydroxylase activity"/>
    <property type="evidence" value="ECO:0007669"/>
    <property type="project" value="TreeGrafter"/>
</dbReference>
<evidence type="ECO:0000313" key="6">
    <source>
        <dbReference type="Proteomes" id="UP000470771"/>
    </source>
</evidence>
<dbReference type="Proteomes" id="UP000470771">
    <property type="component" value="Unassembled WGS sequence"/>
</dbReference>
<organism evidence="5 6">
    <name type="scientific">Acidiluteibacter ferrifornacis</name>
    <dbReference type="NCBI Taxonomy" id="2692424"/>
    <lineage>
        <taxon>Bacteria</taxon>
        <taxon>Pseudomonadati</taxon>
        <taxon>Bacteroidota</taxon>
        <taxon>Flavobacteriia</taxon>
        <taxon>Flavobacteriales</taxon>
        <taxon>Cryomorphaceae</taxon>
        <taxon>Acidiluteibacter</taxon>
    </lineage>
</organism>
<evidence type="ECO:0000256" key="1">
    <source>
        <dbReference type="ARBA" id="ARBA00009324"/>
    </source>
</evidence>
<dbReference type="InterPro" id="IPR045019">
    <property type="entry name" value="BETA-OHASE-like"/>
</dbReference>
<evidence type="ECO:0000256" key="2">
    <source>
        <dbReference type="ARBA" id="ARBA00022746"/>
    </source>
</evidence>